<evidence type="ECO:0000313" key="2">
    <source>
        <dbReference type="Proteomes" id="UP000191672"/>
    </source>
</evidence>
<dbReference type="GO" id="GO:0009074">
    <property type="term" value="P:aromatic amino acid family catabolic process"/>
    <property type="evidence" value="ECO:0007669"/>
    <property type="project" value="TreeGrafter"/>
</dbReference>
<gene>
    <name evidence="1" type="ORF">PENANT_c001G06256</name>
</gene>
<dbReference type="InterPro" id="IPR052780">
    <property type="entry name" value="AAA_Catabolism_Regulators"/>
</dbReference>
<evidence type="ECO:0008006" key="3">
    <source>
        <dbReference type="Google" id="ProtNLM"/>
    </source>
</evidence>
<organism evidence="1 2">
    <name type="scientific">Penicillium antarcticum</name>
    <dbReference type="NCBI Taxonomy" id="416450"/>
    <lineage>
        <taxon>Eukaryota</taxon>
        <taxon>Fungi</taxon>
        <taxon>Dikarya</taxon>
        <taxon>Ascomycota</taxon>
        <taxon>Pezizomycotina</taxon>
        <taxon>Eurotiomycetes</taxon>
        <taxon>Eurotiomycetidae</taxon>
        <taxon>Eurotiales</taxon>
        <taxon>Aspergillaceae</taxon>
        <taxon>Penicillium</taxon>
    </lineage>
</organism>
<dbReference type="Proteomes" id="UP000191672">
    <property type="component" value="Unassembled WGS sequence"/>
</dbReference>
<dbReference type="PANTHER" id="PTHR31644:SF4">
    <property type="entry name" value="ZN(II)2CYS6 TRANSCRIPTION FACTOR (EUROFUNG)"/>
    <property type="match status" value="1"/>
</dbReference>
<proteinExistence type="predicted"/>
<reference evidence="2" key="1">
    <citation type="journal article" date="2017" name="Nat. Microbiol.">
        <title>Global analysis of biosynthetic gene clusters reveals vast potential of secondary metabolite production in Penicillium species.</title>
        <authorList>
            <person name="Nielsen J.C."/>
            <person name="Grijseels S."/>
            <person name="Prigent S."/>
            <person name="Ji B."/>
            <person name="Dainat J."/>
            <person name="Nielsen K.F."/>
            <person name="Frisvad J.C."/>
            <person name="Workman M."/>
            <person name="Nielsen J."/>
        </authorList>
    </citation>
    <scope>NUCLEOTIDE SEQUENCE [LARGE SCALE GENOMIC DNA]</scope>
    <source>
        <strain evidence="2">IBT 31811</strain>
    </source>
</reference>
<keyword evidence="2" id="KW-1185">Reference proteome</keyword>
<dbReference type="STRING" id="416450.A0A1V6QN39"/>
<dbReference type="GO" id="GO:0005634">
    <property type="term" value="C:nucleus"/>
    <property type="evidence" value="ECO:0007669"/>
    <property type="project" value="TreeGrafter"/>
</dbReference>
<evidence type="ECO:0000313" key="1">
    <source>
        <dbReference type="EMBL" id="OQD90649.1"/>
    </source>
</evidence>
<comment type="caution">
    <text evidence="1">The sequence shown here is derived from an EMBL/GenBank/DDBJ whole genome shotgun (WGS) entry which is preliminary data.</text>
</comment>
<dbReference type="EMBL" id="MDYN01000001">
    <property type="protein sequence ID" value="OQD90649.1"/>
    <property type="molecule type" value="Genomic_DNA"/>
</dbReference>
<name>A0A1V6QN39_9EURO</name>
<dbReference type="AlphaFoldDB" id="A0A1V6QN39"/>
<dbReference type="PANTHER" id="PTHR31644">
    <property type="entry name" value="TRANSCRIPTIONAL ACTIVATOR ARO80-RELATED"/>
    <property type="match status" value="1"/>
</dbReference>
<dbReference type="GO" id="GO:0000981">
    <property type="term" value="F:DNA-binding transcription factor activity, RNA polymerase II-specific"/>
    <property type="evidence" value="ECO:0007669"/>
    <property type="project" value="TreeGrafter"/>
</dbReference>
<dbReference type="GO" id="GO:0045944">
    <property type="term" value="P:positive regulation of transcription by RNA polymerase II"/>
    <property type="evidence" value="ECO:0007669"/>
    <property type="project" value="TreeGrafter"/>
</dbReference>
<accession>A0A1V6QN39</accession>
<sequence>MSSTANSHLDTSLNQDGLSTSVLQTVVSNNNDAMNILFEAALQESNNTTQMTTAERSRSIAPELTDADILRVWNACRFVKMGWFSAQEAMVLVDLDIRFFENMAPLSPVLTDFFASHKNQYYLVTQEPMLCYTILMISSRYHTLPGVGSVEALLLMSEWHPRVLQFPPETDGWDSDFLMTNPDIRDPPNLNGEIPVSSRWREDVVEPTKRFERMSWMVLNSALALAHELGVFDSSARLARQDDLVGLDAERYLEHLQSVDRDWLLFMTAWIELMKLTSSVTDTLFPLMNISSSTGSSDTFIPVLERKQFLLASWQQRYLNISDSSFPYTDTLFIEYQHLRILTNSIGMQRIVQRVLQNQTQPPSRRDSIIDFSFIERARQLNITAREYGFIEEVIDGCCQTLDKITLLRGSFHFSPMRILFRTISASIFLMKALALGVRNSKLQEALQILDRAIVTLQDGNQDDVHLKSRYAALLQVQVSRLRESLVSLYGIGCDLPSPDSYENIPGMDLGGFSDATMNDWLSLPLDPSMAPFGSAEGDFGVRLDGVDLDLDFLWQLPP</sequence>
<protein>
    <recommendedName>
        <fullName evidence="3">Transcription factor domain-containing protein</fullName>
    </recommendedName>
</protein>